<protein>
    <recommendedName>
        <fullName evidence="10">Actin-related protein 2/3 complex subunit</fullName>
    </recommendedName>
</protein>
<comment type="subcellular location">
    <subcellularLocation>
        <location evidence="2">Cytoplasm</location>
        <location evidence="2">Cytoskeleton</location>
    </subcellularLocation>
    <subcellularLocation>
        <location evidence="1">Nucleus</location>
    </subcellularLocation>
</comment>
<dbReference type="InterPro" id="IPR015943">
    <property type="entry name" value="WD40/YVTN_repeat-like_dom_sf"/>
</dbReference>
<evidence type="ECO:0000256" key="11">
    <source>
        <dbReference type="PROSITE-ProRule" id="PRU00221"/>
    </source>
</evidence>
<dbReference type="GO" id="GO:0005885">
    <property type="term" value="C:Arp2/3 protein complex"/>
    <property type="evidence" value="ECO:0007669"/>
    <property type="project" value="UniProtKB-UniRule"/>
</dbReference>
<keyword evidence="6" id="KW-0677">Repeat</keyword>
<keyword evidence="5 11" id="KW-0853">WD repeat</keyword>
<dbReference type="SMART" id="SM00320">
    <property type="entry name" value="WD40"/>
    <property type="match status" value="6"/>
</dbReference>
<evidence type="ECO:0000256" key="10">
    <source>
        <dbReference type="PIRNR" id="PIRNR038093"/>
    </source>
</evidence>
<organism evidence="12 13">
    <name type="scientific">Mizuhopecten yessoensis</name>
    <name type="common">Japanese scallop</name>
    <name type="synonym">Patinopecten yessoensis</name>
    <dbReference type="NCBI Taxonomy" id="6573"/>
    <lineage>
        <taxon>Eukaryota</taxon>
        <taxon>Metazoa</taxon>
        <taxon>Spiralia</taxon>
        <taxon>Lophotrochozoa</taxon>
        <taxon>Mollusca</taxon>
        <taxon>Bivalvia</taxon>
        <taxon>Autobranchia</taxon>
        <taxon>Pteriomorphia</taxon>
        <taxon>Pectinida</taxon>
        <taxon>Pectinoidea</taxon>
        <taxon>Pectinidae</taxon>
        <taxon>Mizuhopecten</taxon>
    </lineage>
</organism>
<evidence type="ECO:0000256" key="1">
    <source>
        <dbReference type="ARBA" id="ARBA00004123"/>
    </source>
</evidence>
<dbReference type="STRING" id="6573.A0A210PN39"/>
<dbReference type="SUPFAM" id="SSF50978">
    <property type="entry name" value="WD40 repeat-like"/>
    <property type="match status" value="1"/>
</dbReference>
<keyword evidence="8 10" id="KW-0206">Cytoskeleton</keyword>
<accession>A0A210PN39</accession>
<reference evidence="12 13" key="1">
    <citation type="journal article" date="2017" name="Nat. Ecol. Evol.">
        <title>Scallop genome provides insights into evolution of bilaterian karyotype and development.</title>
        <authorList>
            <person name="Wang S."/>
            <person name="Zhang J."/>
            <person name="Jiao W."/>
            <person name="Li J."/>
            <person name="Xun X."/>
            <person name="Sun Y."/>
            <person name="Guo X."/>
            <person name="Huan P."/>
            <person name="Dong B."/>
            <person name="Zhang L."/>
            <person name="Hu X."/>
            <person name="Sun X."/>
            <person name="Wang J."/>
            <person name="Zhao C."/>
            <person name="Wang Y."/>
            <person name="Wang D."/>
            <person name="Huang X."/>
            <person name="Wang R."/>
            <person name="Lv J."/>
            <person name="Li Y."/>
            <person name="Zhang Z."/>
            <person name="Liu B."/>
            <person name="Lu W."/>
            <person name="Hui Y."/>
            <person name="Liang J."/>
            <person name="Zhou Z."/>
            <person name="Hou R."/>
            <person name="Li X."/>
            <person name="Liu Y."/>
            <person name="Li H."/>
            <person name="Ning X."/>
            <person name="Lin Y."/>
            <person name="Zhao L."/>
            <person name="Xing Q."/>
            <person name="Dou J."/>
            <person name="Li Y."/>
            <person name="Mao J."/>
            <person name="Guo H."/>
            <person name="Dou H."/>
            <person name="Li T."/>
            <person name="Mu C."/>
            <person name="Jiang W."/>
            <person name="Fu Q."/>
            <person name="Fu X."/>
            <person name="Miao Y."/>
            <person name="Liu J."/>
            <person name="Yu Q."/>
            <person name="Li R."/>
            <person name="Liao H."/>
            <person name="Li X."/>
            <person name="Kong Y."/>
            <person name="Jiang Z."/>
            <person name="Chourrout D."/>
            <person name="Li R."/>
            <person name="Bao Z."/>
        </authorList>
    </citation>
    <scope>NUCLEOTIDE SEQUENCE [LARGE SCALE GENOMIC DNA]</scope>
    <source>
        <strain evidence="12 13">PY_sf001</strain>
    </source>
</reference>
<dbReference type="AlphaFoldDB" id="A0A210PN39"/>
<dbReference type="GO" id="GO:0051015">
    <property type="term" value="F:actin filament binding"/>
    <property type="evidence" value="ECO:0007669"/>
    <property type="project" value="TreeGrafter"/>
</dbReference>
<comment type="similarity">
    <text evidence="3 10">Belongs to the WD repeat ARPC1 family.</text>
</comment>
<keyword evidence="9" id="KW-0539">Nucleus</keyword>
<dbReference type="FunFam" id="2.130.10.10:FF:000030">
    <property type="entry name" value="Actin-related protein 2/3 complex subunit"/>
    <property type="match status" value="1"/>
</dbReference>
<sequence>MPETFSFGVDPVTTHAWNRDRSEVAVSLNNHEVKVYKKTGITYNNTATLQEHGQRVTSIDWAQKSNSIVTCGADRNAYVWTLQGNGQWKPVLVILRINRAATCVRWSPDENKFAVGSGARIISICYFEEENKWWVSKHIKKPIRSTVTCIDWHPNNILLAAGSTDFKARVFSGYIKDVEQKPSATAWGAKMTLGNLMCEYSNGGGGWVHNVSFSPSGEKLAWVGHDASVSVAMAGGDKIAVVKGNFLPFMSMTWVTENSMVCVGYDCCPKLFSHSDDGQVTFITDLDIPQEKDQMTMSAMNRFRQMDKTGTAENTGEIKTKHQNTITKVSVFAGTKADCTKFSTSGADGQMIIWDFKSLEKSVSGLRIA</sequence>
<keyword evidence="7 10" id="KW-0009">Actin-binding</keyword>
<dbReference type="GO" id="GO:0005634">
    <property type="term" value="C:nucleus"/>
    <property type="evidence" value="ECO:0007669"/>
    <property type="project" value="UniProtKB-SubCell"/>
</dbReference>
<dbReference type="GO" id="GO:0034314">
    <property type="term" value="P:Arp2/3 complex-mediated actin nucleation"/>
    <property type="evidence" value="ECO:0007669"/>
    <property type="project" value="UniProtKB-UniRule"/>
</dbReference>
<name>A0A210PN39_MIZYE</name>
<gene>
    <name evidence="12" type="ORF">KP79_PYT05553</name>
</gene>
<dbReference type="PROSITE" id="PS50082">
    <property type="entry name" value="WD_REPEATS_2"/>
    <property type="match status" value="1"/>
</dbReference>
<dbReference type="InterPro" id="IPR017383">
    <property type="entry name" value="ARPC1"/>
</dbReference>
<evidence type="ECO:0000256" key="4">
    <source>
        <dbReference type="ARBA" id="ARBA00022490"/>
    </source>
</evidence>
<dbReference type="PANTHER" id="PTHR10709">
    <property type="entry name" value="ACTIN-RELATED PROTEIN 2/3 COMPLEX SUBUNIT 1"/>
    <property type="match status" value="1"/>
</dbReference>
<dbReference type="EMBL" id="NEDP02005577">
    <property type="protein sequence ID" value="OWF37883.1"/>
    <property type="molecule type" value="Genomic_DNA"/>
</dbReference>
<evidence type="ECO:0000313" key="13">
    <source>
        <dbReference type="Proteomes" id="UP000242188"/>
    </source>
</evidence>
<dbReference type="Pfam" id="PF00400">
    <property type="entry name" value="WD40"/>
    <property type="match status" value="2"/>
</dbReference>
<feature type="repeat" description="WD" evidence="11">
    <location>
        <begin position="49"/>
        <end position="83"/>
    </location>
</feature>
<dbReference type="InterPro" id="IPR001680">
    <property type="entry name" value="WD40_rpt"/>
</dbReference>
<dbReference type="Gene3D" id="2.130.10.10">
    <property type="entry name" value="YVTN repeat-like/Quinoprotein amine dehydrogenase"/>
    <property type="match status" value="1"/>
</dbReference>
<keyword evidence="4 10" id="KW-0963">Cytoplasm</keyword>
<proteinExistence type="inferred from homology"/>
<dbReference type="OrthoDB" id="406844at2759"/>
<keyword evidence="13" id="KW-1185">Reference proteome</keyword>
<evidence type="ECO:0000256" key="5">
    <source>
        <dbReference type="ARBA" id="ARBA00022574"/>
    </source>
</evidence>
<evidence type="ECO:0000256" key="6">
    <source>
        <dbReference type="ARBA" id="ARBA00022737"/>
    </source>
</evidence>
<dbReference type="PROSITE" id="PS50294">
    <property type="entry name" value="WD_REPEATS_REGION"/>
    <property type="match status" value="1"/>
</dbReference>
<evidence type="ECO:0000256" key="3">
    <source>
        <dbReference type="ARBA" id="ARBA00006260"/>
    </source>
</evidence>
<evidence type="ECO:0000256" key="2">
    <source>
        <dbReference type="ARBA" id="ARBA00004245"/>
    </source>
</evidence>
<dbReference type="PIRSF" id="PIRSF038093">
    <property type="entry name" value="ARP2/3_su1"/>
    <property type="match status" value="1"/>
</dbReference>
<evidence type="ECO:0000256" key="7">
    <source>
        <dbReference type="ARBA" id="ARBA00023203"/>
    </source>
</evidence>
<dbReference type="InterPro" id="IPR036322">
    <property type="entry name" value="WD40_repeat_dom_sf"/>
</dbReference>
<dbReference type="PANTHER" id="PTHR10709:SF2">
    <property type="entry name" value="ACTIN-RELATED PROTEIN 2_3 COMPLEX SUBUNIT"/>
    <property type="match status" value="1"/>
</dbReference>
<evidence type="ECO:0000313" key="12">
    <source>
        <dbReference type="EMBL" id="OWF37883.1"/>
    </source>
</evidence>
<comment type="caution">
    <text evidence="12">The sequence shown here is derived from an EMBL/GenBank/DDBJ whole genome shotgun (WGS) entry which is preliminary data.</text>
</comment>
<evidence type="ECO:0000256" key="9">
    <source>
        <dbReference type="ARBA" id="ARBA00023242"/>
    </source>
</evidence>
<dbReference type="Proteomes" id="UP000242188">
    <property type="component" value="Unassembled WGS sequence"/>
</dbReference>
<comment type="function">
    <text evidence="10">Functions as component of the Arp2/3 complex which is involved in regulation of actin polymerization and together with an activating nucleation-promoting factor (NPF) mediates the formation of branched actin networks.</text>
</comment>
<evidence type="ECO:0000256" key="8">
    <source>
        <dbReference type="ARBA" id="ARBA00023212"/>
    </source>
</evidence>